<accession>A0ABW2B1H4</accession>
<sequence length="140" mass="15124">MNEGLARYAQAKQIIIARDFCQQIRLAVRVGGPEIAPGSLHAISKHFKSANAALVKDFPDLKAALTPDAPAPDWQEADPTLGFRATQYLAAFAFGINKNATPMASKRAEAEAVEEAAEKFDELLPRTAGMTPNRMPTRGC</sequence>
<organism evidence="1 2">
    <name type="scientific">Sulfitobacter porphyrae</name>
    <dbReference type="NCBI Taxonomy" id="1246864"/>
    <lineage>
        <taxon>Bacteria</taxon>
        <taxon>Pseudomonadati</taxon>
        <taxon>Pseudomonadota</taxon>
        <taxon>Alphaproteobacteria</taxon>
        <taxon>Rhodobacterales</taxon>
        <taxon>Roseobacteraceae</taxon>
        <taxon>Sulfitobacter</taxon>
    </lineage>
</organism>
<reference evidence="2" key="1">
    <citation type="journal article" date="2019" name="Int. J. Syst. Evol. Microbiol.">
        <title>The Global Catalogue of Microorganisms (GCM) 10K type strain sequencing project: providing services to taxonomists for standard genome sequencing and annotation.</title>
        <authorList>
            <consortium name="The Broad Institute Genomics Platform"/>
            <consortium name="The Broad Institute Genome Sequencing Center for Infectious Disease"/>
            <person name="Wu L."/>
            <person name="Ma J."/>
        </authorList>
    </citation>
    <scope>NUCLEOTIDE SEQUENCE [LARGE SCALE GENOMIC DNA]</scope>
    <source>
        <strain evidence="2">CCUG 66188</strain>
    </source>
</reference>
<name>A0ABW2B1H4_9RHOB</name>
<protein>
    <submittedName>
        <fullName evidence="1">Uncharacterized protein</fullName>
    </submittedName>
</protein>
<dbReference type="Proteomes" id="UP001596353">
    <property type="component" value="Unassembled WGS sequence"/>
</dbReference>
<evidence type="ECO:0000313" key="2">
    <source>
        <dbReference type="Proteomes" id="UP001596353"/>
    </source>
</evidence>
<keyword evidence="2" id="KW-1185">Reference proteome</keyword>
<dbReference type="EMBL" id="JBHSWG010000001">
    <property type="protein sequence ID" value="MFC6759544.1"/>
    <property type="molecule type" value="Genomic_DNA"/>
</dbReference>
<comment type="caution">
    <text evidence="1">The sequence shown here is derived from an EMBL/GenBank/DDBJ whole genome shotgun (WGS) entry which is preliminary data.</text>
</comment>
<proteinExistence type="predicted"/>
<evidence type="ECO:0000313" key="1">
    <source>
        <dbReference type="EMBL" id="MFC6759544.1"/>
    </source>
</evidence>
<gene>
    <name evidence="1" type="ORF">ACFQFQ_08660</name>
</gene>